<dbReference type="GO" id="GO:0003676">
    <property type="term" value="F:nucleic acid binding"/>
    <property type="evidence" value="ECO:0007669"/>
    <property type="project" value="InterPro"/>
</dbReference>
<dbReference type="Pfam" id="PF22483">
    <property type="entry name" value="Mu-transpos_C_2"/>
    <property type="match status" value="1"/>
</dbReference>
<feature type="domain" description="Integrase catalytic" evidence="2">
    <location>
        <begin position="141"/>
        <end position="324"/>
    </location>
</feature>
<dbReference type="GO" id="GO:0015074">
    <property type="term" value="P:DNA integration"/>
    <property type="evidence" value="ECO:0007669"/>
    <property type="project" value="InterPro"/>
</dbReference>
<dbReference type="PANTHER" id="PTHR35004:SF7">
    <property type="entry name" value="INTEGRASE PROTEIN"/>
    <property type="match status" value="1"/>
</dbReference>
<dbReference type="InterPro" id="IPR054353">
    <property type="entry name" value="IstA-like_C"/>
</dbReference>
<organism evidence="3 4">
    <name type="scientific">Eggerthella lenta</name>
    <name type="common">Eubacterium lentum</name>
    <dbReference type="NCBI Taxonomy" id="84112"/>
    <lineage>
        <taxon>Bacteria</taxon>
        <taxon>Bacillati</taxon>
        <taxon>Actinomycetota</taxon>
        <taxon>Coriobacteriia</taxon>
        <taxon>Eggerthellales</taxon>
        <taxon>Eggerthellaceae</taxon>
        <taxon>Eggerthella</taxon>
    </lineage>
</organism>
<dbReference type="Proteomes" id="UP000312594">
    <property type="component" value="Unassembled WGS sequence"/>
</dbReference>
<protein>
    <submittedName>
        <fullName evidence="3">IS21 family transposase</fullName>
    </submittedName>
</protein>
<dbReference type="InterPro" id="IPR001584">
    <property type="entry name" value="Integrase_cat-core"/>
</dbReference>
<accession>A0A5C5BP02</accession>
<evidence type="ECO:0000313" key="3">
    <source>
        <dbReference type="EMBL" id="TNU88070.1"/>
    </source>
</evidence>
<comment type="similarity">
    <text evidence="1">Belongs to the transposase IS21/IS408/IS1162 family.</text>
</comment>
<dbReference type="SUPFAM" id="SSF53098">
    <property type="entry name" value="Ribonuclease H-like"/>
    <property type="match status" value="1"/>
</dbReference>
<dbReference type="Gene3D" id="3.30.420.10">
    <property type="entry name" value="Ribonuclease H-like superfamily/Ribonuclease H"/>
    <property type="match status" value="1"/>
</dbReference>
<name>A0A5C5BP02_EGGLN</name>
<dbReference type="EMBL" id="VEVP01000082">
    <property type="protein sequence ID" value="TNU88070.1"/>
    <property type="molecule type" value="Genomic_DNA"/>
</dbReference>
<dbReference type="InterPro" id="IPR012337">
    <property type="entry name" value="RNaseH-like_sf"/>
</dbReference>
<evidence type="ECO:0000313" key="4">
    <source>
        <dbReference type="Proteomes" id="UP000312594"/>
    </source>
</evidence>
<sequence length="437" mass="48904">MNDNERNGLQEIIDKAISDIARTEGDSFELDKMNLAEFSRRTGLSRSRARTLKARGFVVAPHGRCGMRAATTVISGFEGIVNALLSEGVTNSEVVFERIRGQGYEGGRTTVKNYIAAHADLVPSKRRLAGADPQASRGRRFSTSPGESYQMDWGFVDVEDWTGGMFRIACFAMVCHHCGTCYVEFFPNARQESLFIGMIHAFAVMGVPECVLTDNMKSVVLRRDIDGRPVWQADYAAFMSCVGFKTKLCKPRHPFTKGKVERLIRFVKGNFLAGRRFCNATDLNAQALEWCAAQSGRYRRAVDCVPADEHSAACAPAASVLAMTHELALYLCPRRRISFDGFVSYEGRRFGVPYWYPGRECRVNRDGEWLHIYSDDLSRELAAHPVTWGRRDSCCDDQYADVQPVELPTAPVTTVIARLEPPKGKPGFDKFDFEGRL</sequence>
<dbReference type="InterPro" id="IPR036397">
    <property type="entry name" value="RNaseH_sf"/>
</dbReference>
<reference evidence="3 4" key="1">
    <citation type="journal article" date="2005" name="Appl. Environ. Microbiol.">
        <title>Intestinal bacterial communities that produce active estrogen-like compounds enterodiol and enterolactone in humans.</title>
        <authorList>
            <person name="Clavel T."/>
            <person name="Henderson G."/>
            <person name="Alpert C.A."/>
            <person name="Philippe C."/>
            <person name="Rigottier-Gois L."/>
            <person name="Dore J."/>
            <person name="Blaut M."/>
        </authorList>
    </citation>
    <scope>NUCLEOTIDE SEQUENCE [LARGE SCALE GENOMIC DNA]</scope>
    <source>
        <strain evidence="3 4">SECO-MT75m2</strain>
    </source>
</reference>
<dbReference type="PANTHER" id="PTHR35004">
    <property type="entry name" value="TRANSPOSASE RV3428C-RELATED"/>
    <property type="match status" value="1"/>
</dbReference>
<dbReference type="NCBIfam" id="NF033546">
    <property type="entry name" value="transpos_IS21"/>
    <property type="match status" value="1"/>
</dbReference>
<proteinExistence type="inferred from homology"/>
<gene>
    <name evidence="3" type="ORF">FIC87_14975</name>
</gene>
<comment type="caution">
    <text evidence="3">The sequence shown here is derived from an EMBL/GenBank/DDBJ whole genome shotgun (WGS) entry which is preliminary data.</text>
</comment>
<evidence type="ECO:0000256" key="1">
    <source>
        <dbReference type="ARBA" id="ARBA00009277"/>
    </source>
</evidence>
<evidence type="ECO:0000259" key="2">
    <source>
        <dbReference type="PROSITE" id="PS50994"/>
    </source>
</evidence>
<dbReference type="PROSITE" id="PS50994">
    <property type="entry name" value="INTEGRASE"/>
    <property type="match status" value="1"/>
</dbReference>
<dbReference type="AlphaFoldDB" id="A0A5C5BP02"/>
<dbReference type="RefSeq" id="WP_139913199.1">
    <property type="nucleotide sequence ID" value="NZ_VEVP01000082.1"/>
</dbReference>